<gene>
    <name evidence="3" type="primary">LOC113794271</name>
</gene>
<keyword evidence="2" id="KW-1185">Reference proteome</keyword>
<dbReference type="RefSeq" id="XP_027200179.1">
    <property type="nucleotide sequence ID" value="XM_027344378.1"/>
</dbReference>
<dbReference type="Pfam" id="PF01275">
    <property type="entry name" value="Myelin_PLP"/>
    <property type="match status" value="1"/>
</dbReference>
<proteinExistence type="predicted"/>
<keyword evidence="1" id="KW-0472">Membrane</keyword>
<protein>
    <submittedName>
        <fullName evidence="3">Uncharacterized protein LOC113794271</fullName>
    </submittedName>
</protein>
<accession>A0A6P6Y6P1</accession>
<keyword evidence="1" id="KW-0812">Transmembrane</keyword>
<sequence>MSRMIHNADISYSSISNPAGVGGGNNFKQHRHSDNCCRTCFLNFPYATITSTFLVISGLIISFISIFHLLGIIDRLTQDLFYKHFQLSNEIKVVMFFILGFVAIVILINLIIGFATSFLKFDGKPSTNRRSSSCFCSRNSTTNCLMRFVFSVNQLIFLIFFLLFLIFTLFTFILYIMKTLCNSEQLLNEAEKSFDNSMITNNNNNNQQEHSINLQPFSQYFPLQQNETNLLIFKDNRLKILCKDYISTLLLYTLISFLGIFLLFIGFYCYSINLTVNRIRIATYKKYTELLYLSNFGCGGGGTEMNAFSDTSFDVTGERF</sequence>
<dbReference type="PANTHER" id="PTHR11683">
    <property type="entry name" value="MYELIN PROTEOLIPID"/>
    <property type="match status" value="1"/>
</dbReference>
<dbReference type="OrthoDB" id="9993736at2759"/>
<dbReference type="InterPro" id="IPR001614">
    <property type="entry name" value="Myelin_PLP"/>
</dbReference>
<name>A0A6P6Y6P1_DERPT</name>
<dbReference type="GO" id="GO:0031175">
    <property type="term" value="P:neuron projection development"/>
    <property type="evidence" value="ECO:0007669"/>
    <property type="project" value="TreeGrafter"/>
</dbReference>
<dbReference type="GO" id="GO:0005886">
    <property type="term" value="C:plasma membrane"/>
    <property type="evidence" value="ECO:0007669"/>
    <property type="project" value="TreeGrafter"/>
</dbReference>
<feature type="transmembrane region" description="Helical" evidence="1">
    <location>
        <begin position="93"/>
        <end position="119"/>
    </location>
</feature>
<evidence type="ECO:0000313" key="2">
    <source>
        <dbReference type="Proteomes" id="UP000515146"/>
    </source>
</evidence>
<evidence type="ECO:0000313" key="3">
    <source>
        <dbReference type="RefSeq" id="XP_027200179.1"/>
    </source>
</evidence>
<dbReference type="KEGG" id="dpte:113794271"/>
<dbReference type="PANTHER" id="PTHR11683:SF12">
    <property type="entry name" value="M6, ISOFORM F"/>
    <property type="match status" value="1"/>
</dbReference>
<dbReference type="AlphaFoldDB" id="A0A6P6Y6P1"/>
<dbReference type="OMA" id="FPYATIT"/>
<dbReference type="InParanoid" id="A0A6P6Y6P1"/>
<keyword evidence="1" id="KW-1133">Transmembrane helix</keyword>
<organism evidence="2 3">
    <name type="scientific">Dermatophagoides pteronyssinus</name>
    <name type="common">European house dust mite</name>
    <dbReference type="NCBI Taxonomy" id="6956"/>
    <lineage>
        <taxon>Eukaryota</taxon>
        <taxon>Metazoa</taxon>
        <taxon>Ecdysozoa</taxon>
        <taxon>Arthropoda</taxon>
        <taxon>Chelicerata</taxon>
        <taxon>Arachnida</taxon>
        <taxon>Acari</taxon>
        <taxon>Acariformes</taxon>
        <taxon>Sarcoptiformes</taxon>
        <taxon>Astigmata</taxon>
        <taxon>Psoroptidia</taxon>
        <taxon>Analgoidea</taxon>
        <taxon>Pyroglyphidae</taxon>
        <taxon>Dermatophagoidinae</taxon>
        <taxon>Dermatophagoides</taxon>
    </lineage>
</organism>
<feature type="transmembrane region" description="Helical" evidence="1">
    <location>
        <begin position="53"/>
        <end position="73"/>
    </location>
</feature>
<dbReference type="Proteomes" id="UP000515146">
    <property type="component" value="Unplaced"/>
</dbReference>
<reference evidence="3" key="1">
    <citation type="submission" date="2025-08" db="UniProtKB">
        <authorList>
            <consortium name="RefSeq"/>
        </authorList>
    </citation>
    <scope>IDENTIFICATION</scope>
    <source>
        <strain evidence="3">Airmid</strain>
    </source>
</reference>
<evidence type="ECO:0000256" key="1">
    <source>
        <dbReference type="SAM" id="Phobius"/>
    </source>
</evidence>
<feature type="transmembrane region" description="Helical" evidence="1">
    <location>
        <begin position="155"/>
        <end position="177"/>
    </location>
</feature>
<feature type="transmembrane region" description="Helical" evidence="1">
    <location>
        <begin position="249"/>
        <end position="270"/>
    </location>
</feature>